<evidence type="ECO:0000313" key="1">
    <source>
        <dbReference type="EMBL" id="KAK6949893.1"/>
    </source>
</evidence>
<proteinExistence type="predicted"/>
<name>A0AAX6MBP7_9PEZI</name>
<dbReference type="Gene3D" id="1.10.405.20">
    <property type="match status" value="1"/>
</dbReference>
<dbReference type="Gene3D" id="3.50.50.60">
    <property type="entry name" value="FAD/NAD(P)-binding domain"/>
    <property type="match status" value="1"/>
</dbReference>
<organism evidence="1 2">
    <name type="scientific">Daldinia eschscholtzii</name>
    <dbReference type="NCBI Taxonomy" id="292717"/>
    <lineage>
        <taxon>Eukaryota</taxon>
        <taxon>Fungi</taxon>
        <taxon>Dikarya</taxon>
        <taxon>Ascomycota</taxon>
        <taxon>Pezizomycotina</taxon>
        <taxon>Sordariomycetes</taxon>
        <taxon>Xylariomycetidae</taxon>
        <taxon>Xylariales</taxon>
        <taxon>Hypoxylaceae</taxon>
        <taxon>Daldinia</taxon>
    </lineage>
</organism>
<sequence length="464" mass="51520">MKPTKLGSSVSFIASALAIDDLARCRGAEVITRDIAIIGGGAAGTYAAINLKDRGKSVIVVERRGSLGGHTSTYHDPTTGTPINYGVQLHHEDSTTRDFYARLNVTAGPGSFPEVKTPLYIDFTDGSPILNYSIPQPSENYFQALHKYPYLENGIELPDPVPEELLLTWPEYMERFNLTNDAIATYSRPATPGDLTKYLALYVFNYLNTVLLEEQVEGKIIVNANGDLSELYRNALAELDSDVLLNSVVVSGQRGRKPTDGVKLCVSTPKGKKWIVAKQLVFSAPAVLKNLEPFSLDEREVNIISEFEGGFYYTGIVTDFGLPTNYSYTNRGQNTEYHIASVPGVVMFNPTNVEGTYYYWYNSFSDMTREQVETDTRNTIKLLQRTVTGADVSAEPKFPAFKSHTPLHPITSADAIRRGIYREVYSLQGYRNTWYTGSLLVPGSSQLWNNTNQLLPRIIAASEQ</sequence>
<keyword evidence="2" id="KW-1185">Reference proteome</keyword>
<evidence type="ECO:0000313" key="2">
    <source>
        <dbReference type="Proteomes" id="UP001369815"/>
    </source>
</evidence>
<dbReference type="GO" id="GO:0016491">
    <property type="term" value="F:oxidoreductase activity"/>
    <property type="evidence" value="ECO:0007669"/>
    <property type="project" value="TreeGrafter"/>
</dbReference>
<dbReference type="InterPro" id="IPR036188">
    <property type="entry name" value="FAD/NAD-bd_sf"/>
</dbReference>
<dbReference type="Gene3D" id="3.30.70.1990">
    <property type="match status" value="1"/>
</dbReference>
<accession>A0AAX6MBP7</accession>
<gene>
    <name evidence="1" type="ORF">Daesc_008216</name>
</gene>
<dbReference type="Proteomes" id="UP001369815">
    <property type="component" value="Unassembled WGS sequence"/>
</dbReference>
<dbReference type="InterPro" id="IPR050464">
    <property type="entry name" value="Zeta_carotene_desat/Oxidored"/>
</dbReference>
<dbReference type="PANTHER" id="PTHR42923">
    <property type="entry name" value="PROTOPORPHYRINOGEN OXIDASE"/>
    <property type="match status" value="1"/>
</dbReference>
<dbReference type="SUPFAM" id="SSF51905">
    <property type="entry name" value="FAD/NAD(P)-binding domain"/>
    <property type="match status" value="1"/>
</dbReference>
<protein>
    <submittedName>
        <fullName evidence="1">Uncharacterized protein</fullName>
    </submittedName>
</protein>
<reference evidence="1 2" key="1">
    <citation type="journal article" date="2024" name="Front Chem Biol">
        <title>Unveiling the potential of Daldinia eschscholtzii MFLUCC 19-0629 through bioactivity and bioinformatics studies for enhanced sustainable agriculture production.</title>
        <authorList>
            <person name="Brooks S."/>
            <person name="Weaver J.A."/>
            <person name="Klomchit A."/>
            <person name="Alharthi S.A."/>
            <person name="Onlamun T."/>
            <person name="Nurani R."/>
            <person name="Vong T.K."/>
            <person name="Alberti F."/>
            <person name="Greco C."/>
        </authorList>
    </citation>
    <scope>NUCLEOTIDE SEQUENCE [LARGE SCALE GENOMIC DNA]</scope>
    <source>
        <strain evidence="1">MFLUCC 19-0629</strain>
    </source>
</reference>
<dbReference type="PANTHER" id="PTHR42923:SF26">
    <property type="entry name" value="FMN REDUCTASE LOT6, PUTATIVE (AFU_ORTHOLOGUE AFUA_7G06600)-RELATED"/>
    <property type="match status" value="1"/>
</dbReference>
<dbReference type="EMBL" id="JBANMG010000008">
    <property type="protein sequence ID" value="KAK6949893.1"/>
    <property type="molecule type" value="Genomic_DNA"/>
</dbReference>
<comment type="caution">
    <text evidence="1">The sequence shown here is derived from an EMBL/GenBank/DDBJ whole genome shotgun (WGS) entry which is preliminary data.</text>
</comment>
<dbReference type="Pfam" id="PF13450">
    <property type="entry name" value="NAD_binding_8"/>
    <property type="match status" value="1"/>
</dbReference>
<dbReference type="AlphaFoldDB" id="A0AAX6MBP7"/>